<dbReference type="PROSITE" id="PS51257">
    <property type="entry name" value="PROKAR_LIPOPROTEIN"/>
    <property type="match status" value="1"/>
</dbReference>
<sequence>MRIVFSIYILILLTFVSCSDEDANINREIKKQIIDNNITKEDTNQSTTKPKVSISRDEKINFTLTDFDQNSKYSKKFTVYKEGIDFKNITQNITILHFLSTKCKPCIGQIPYLSDLQSKYRKDIFLMGVVVDDNISNSNLKEFANKNNAIFFLSNNNNGDKLISTISKQLGIEKIMLPLTIIYKRGAYYIHYEGSAPIEMIESDILQALEKK</sequence>
<evidence type="ECO:0000313" key="1">
    <source>
        <dbReference type="EMBL" id="SHO81643.1"/>
    </source>
</evidence>
<reference evidence="1" key="1">
    <citation type="submission" date="2016-10" db="EMBL/GenBank/DDBJ databases">
        <authorList>
            <person name="de Groot N.N."/>
        </authorList>
    </citation>
    <scope>NUCLEOTIDE SEQUENCE</scope>
</reference>
<gene>
    <name evidence="1" type="ORF">MNB_SV-15-1189</name>
</gene>
<accession>A0A1W1ELA3</accession>
<dbReference type="EMBL" id="FRYL01000045">
    <property type="protein sequence ID" value="SHO81643.1"/>
    <property type="molecule type" value="Genomic_DNA"/>
</dbReference>
<proteinExistence type="predicted"/>
<dbReference type="InterPro" id="IPR036249">
    <property type="entry name" value="Thioredoxin-like_sf"/>
</dbReference>
<protein>
    <submittedName>
        <fullName evidence="1">Putative lipoprotein thiredoxin</fullName>
    </submittedName>
</protein>
<dbReference type="AlphaFoldDB" id="A0A1W1ELA3"/>
<dbReference type="Gene3D" id="3.40.30.10">
    <property type="entry name" value="Glutaredoxin"/>
    <property type="match status" value="1"/>
</dbReference>
<keyword evidence="1" id="KW-0449">Lipoprotein</keyword>
<organism evidence="1">
    <name type="scientific">hydrothermal vent metagenome</name>
    <dbReference type="NCBI Taxonomy" id="652676"/>
    <lineage>
        <taxon>unclassified sequences</taxon>
        <taxon>metagenomes</taxon>
        <taxon>ecological metagenomes</taxon>
    </lineage>
</organism>
<name>A0A1W1ELA3_9ZZZZ</name>
<dbReference type="SUPFAM" id="SSF52833">
    <property type="entry name" value="Thioredoxin-like"/>
    <property type="match status" value="1"/>
</dbReference>